<evidence type="ECO:0000256" key="1">
    <source>
        <dbReference type="SAM" id="Phobius"/>
    </source>
</evidence>
<keyword evidence="1" id="KW-0812">Transmembrane</keyword>
<dbReference type="Proteomes" id="UP000838878">
    <property type="component" value="Chromosome 10"/>
</dbReference>
<dbReference type="InterPro" id="IPR038213">
    <property type="entry name" value="IFI6/IFI27-like_sf"/>
</dbReference>
<dbReference type="Gene3D" id="6.10.110.10">
    <property type="match status" value="1"/>
</dbReference>
<sequence length="111" mass="11158">MVVGRIKPLTKYRATILEEICLVCSKVLKISSELSQRMGLLAALAVNAVGGTVIYATGGLGAAWVAPMLGFSNSGIVGGSVAAAAQSFYGNVAAGSVIAKMTSVAMLAPTP</sequence>
<reference evidence="2" key="1">
    <citation type="submission" date="2021-12" db="EMBL/GenBank/DDBJ databases">
        <authorList>
            <person name="Martin H S."/>
        </authorList>
    </citation>
    <scope>NUCLEOTIDE SEQUENCE</scope>
</reference>
<organism evidence="2 3">
    <name type="scientific">Brenthis ino</name>
    <name type="common">lesser marbled fritillary</name>
    <dbReference type="NCBI Taxonomy" id="405034"/>
    <lineage>
        <taxon>Eukaryota</taxon>
        <taxon>Metazoa</taxon>
        <taxon>Ecdysozoa</taxon>
        <taxon>Arthropoda</taxon>
        <taxon>Hexapoda</taxon>
        <taxon>Insecta</taxon>
        <taxon>Pterygota</taxon>
        <taxon>Neoptera</taxon>
        <taxon>Endopterygota</taxon>
        <taxon>Lepidoptera</taxon>
        <taxon>Glossata</taxon>
        <taxon>Ditrysia</taxon>
        <taxon>Papilionoidea</taxon>
        <taxon>Nymphalidae</taxon>
        <taxon>Heliconiinae</taxon>
        <taxon>Argynnini</taxon>
        <taxon>Brenthis</taxon>
    </lineage>
</organism>
<protein>
    <submittedName>
        <fullName evidence="2">Uncharacterized protein</fullName>
    </submittedName>
</protein>
<keyword evidence="3" id="KW-1185">Reference proteome</keyword>
<accession>A0A8J9V9U6</accession>
<proteinExistence type="predicted"/>
<dbReference type="AlphaFoldDB" id="A0A8J9V9U6"/>
<dbReference type="OrthoDB" id="440424at2759"/>
<feature type="transmembrane region" description="Helical" evidence="1">
    <location>
        <begin position="39"/>
        <end position="65"/>
    </location>
</feature>
<gene>
    <name evidence="2" type="ORF">BINO364_LOCUS2347</name>
</gene>
<keyword evidence="1" id="KW-0472">Membrane</keyword>
<name>A0A8J9V9U6_9NEOP</name>
<evidence type="ECO:0000313" key="2">
    <source>
        <dbReference type="EMBL" id="CAH0715420.1"/>
    </source>
</evidence>
<dbReference type="EMBL" id="OV170230">
    <property type="protein sequence ID" value="CAH0715420.1"/>
    <property type="molecule type" value="Genomic_DNA"/>
</dbReference>
<feature type="non-terminal residue" evidence="2">
    <location>
        <position position="111"/>
    </location>
</feature>
<evidence type="ECO:0000313" key="3">
    <source>
        <dbReference type="Proteomes" id="UP000838878"/>
    </source>
</evidence>
<keyword evidence="1" id="KW-1133">Transmembrane helix</keyword>